<comment type="caution">
    <text evidence="2">The sequence shown here is derived from an EMBL/GenBank/DDBJ whole genome shotgun (WGS) entry which is preliminary data.</text>
</comment>
<evidence type="ECO:0000313" key="2">
    <source>
        <dbReference type="EMBL" id="TDU40031.1"/>
    </source>
</evidence>
<accession>A0A4R7Q0P1</accession>
<gene>
    <name evidence="2" type="ORF">BXY82_2070</name>
</gene>
<evidence type="ECO:0000256" key="1">
    <source>
        <dbReference type="SAM" id="Phobius"/>
    </source>
</evidence>
<feature type="transmembrane region" description="Helical" evidence="1">
    <location>
        <begin position="38"/>
        <end position="54"/>
    </location>
</feature>
<proteinExistence type="predicted"/>
<dbReference type="PANTHER" id="PTHR37947">
    <property type="entry name" value="BLL2462 PROTEIN"/>
    <property type="match status" value="1"/>
</dbReference>
<keyword evidence="1" id="KW-0812">Transmembrane</keyword>
<sequence length="677" mass="77510">MQTEIILYIILAGILALSLALFQYIYRSKKRDKLSWSLTFLRFTTLFSVLLLLINPKFNKTSYYTEKPNLIVAIDNSESVGFLEQTDNSNNFVALLKSNEALNDRFDIEYYKFGKDVGVLDQLSFNEKQTNPTVLFDRFSQVYGNSIAPLLMVTDGNQTYGNDYEFGFQKFKQPVFPIILGDTINYIDLKIEQLNVNKYAYSKNKFPVEIIVNYNGNEDVTSQLILTSGNSTVYSQSVKFSKEATSRIITLTLPANTPGVHSYKATLKPISNEKNTINNVKNFAVEVIDRKTSVAIVSDLLHPDMGALKKAIESNEQRLATILSPSEFLNHTVDFQQVILYQPNDKFKSVYKALETMQINIFTILGTKTKWSDLNDLQNDFKQSITNQFEDYQSELNLNYNSFIVEDLGFSDFPPLSTEFGPLKFSVPIDVILYKKVNGIQLKEPLLLTYEVGQKRAVVMNGEGIWRWRAQSYLNDKSFNGFDNFIGKIIQYLDSEQRKSRLNMSYDSFYDGNDNVVMTAQFFNKNYEFDTSETLEITVTNKDNKQSQTLPFILKQNNYQVDLSGLPAADYQFTVRSKNENISKSGEFKILDYNVEQQFLNANVSKLKGLATKSQGTAHFIKDSEEIVAQLLKDERFATIQKSTKNVVPLIDWKFLLALIALSLSLEWFIRKYNGLI</sequence>
<dbReference type="Proteomes" id="UP000294689">
    <property type="component" value="Unassembled WGS sequence"/>
</dbReference>
<keyword evidence="1" id="KW-0472">Membrane</keyword>
<keyword evidence="3" id="KW-1185">Reference proteome</keyword>
<dbReference type="OrthoDB" id="9763076at2"/>
<keyword evidence="1" id="KW-1133">Transmembrane helix</keyword>
<protein>
    <recommendedName>
        <fullName evidence="4">VWA domain-containing protein</fullName>
    </recommendedName>
</protein>
<name>A0A4R7Q0P1_9FLAO</name>
<organism evidence="2 3">
    <name type="scientific">Gelidibacter sediminis</name>
    <dbReference type="NCBI Taxonomy" id="1608710"/>
    <lineage>
        <taxon>Bacteria</taxon>
        <taxon>Pseudomonadati</taxon>
        <taxon>Bacteroidota</taxon>
        <taxon>Flavobacteriia</taxon>
        <taxon>Flavobacteriales</taxon>
        <taxon>Flavobacteriaceae</taxon>
        <taxon>Gelidibacter</taxon>
    </lineage>
</organism>
<reference evidence="2 3" key="1">
    <citation type="submission" date="2019-03" db="EMBL/GenBank/DDBJ databases">
        <title>Genomic Encyclopedia of Archaeal and Bacterial Type Strains, Phase II (KMG-II): from individual species to whole genera.</title>
        <authorList>
            <person name="Goeker M."/>
        </authorList>
    </citation>
    <scope>NUCLEOTIDE SEQUENCE [LARGE SCALE GENOMIC DNA]</scope>
    <source>
        <strain evidence="2 3">DSM 28135</strain>
    </source>
</reference>
<evidence type="ECO:0008006" key="4">
    <source>
        <dbReference type="Google" id="ProtNLM"/>
    </source>
</evidence>
<dbReference type="AlphaFoldDB" id="A0A4R7Q0P1"/>
<feature type="transmembrane region" description="Helical" evidence="1">
    <location>
        <begin position="6"/>
        <end position="26"/>
    </location>
</feature>
<dbReference type="PANTHER" id="PTHR37947:SF1">
    <property type="entry name" value="BLL2462 PROTEIN"/>
    <property type="match status" value="1"/>
</dbReference>
<dbReference type="RefSeq" id="WP_133758074.1">
    <property type="nucleotide sequence ID" value="NZ_SOBW01000008.1"/>
</dbReference>
<dbReference type="EMBL" id="SOBW01000008">
    <property type="protein sequence ID" value="TDU40031.1"/>
    <property type="molecule type" value="Genomic_DNA"/>
</dbReference>
<evidence type="ECO:0000313" key="3">
    <source>
        <dbReference type="Proteomes" id="UP000294689"/>
    </source>
</evidence>